<comment type="catalytic activity">
    <reaction evidence="13 14">
        <text>a fatty acyl-[ACP] + malonyl-[ACP] + H(+) = a 3-oxoacyl-[ACP] + holo-[ACP] + CO2</text>
        <dbReference type="Rhea" id="RHEA:22836"/>
        <dbReference type="Rhea" id="RHEA-COMP:9623"/>
        <dbReference type="Rhea" id="RHEA-COMP:9685"/>
        <dbReference type="Rhea" id="RHEA-COMP:9916"/>
        <dbReference type="Rhea" id="RHEA-COMP:14125"/>
        <dbReference type="ChEBI" id="CHEBI:15378"/>
        <dbReference type="ChEBI" id="CHEBI:16526"/>
        <dbReference type="ChEBI" id="CHEBI:64479"/>
        <dbReference type="ChEBI" id="CHEBI:78449"/>
        <dbReference type="ChEBI" id="CHEBI:78776"/>
        <dbReference type="ChEBI" id="CHEBI:138651"/>
    </reaction>
</comment>
<comment type="catalytic activity">
    <reaction evidence="12 14">
        <text>(9Z)-hexadecenoyl-[ACP] + malonyl-[ACP] + H(+) = 3-oxo-(11Z)-octadecenoyl-[ACP] + holo-[ACP] + CO2</text>
        <dbReference type="Rhea" id="RHEA:55040"/>
        <dbReference type="Rhea" id="RHEA-COMP:9623"/>
        <dbReference type="Rhea" id="RHEA-COMP:9685"/>
        <dbReference type="Rhea" id="RHEA-COMP:10800"/>
        <dbReference type="Rhea" id="RHEA-COMP:14074"/>
        <dbReference type="ChEBI" id="CHEBI:15378"/>
        <dbReference type="ChEBI" id="CHEBI:16526"/>
        <dbReference type="ChEBI" id="CHEBI:64479"/>
        <dbReference type="ChEBI" id="CHEBI:78449"/>
        <dbReference type="ChEBI" id="CHEBI:83989"/>
        <dbReference type="ChEBI" id="CHEBI:138538"/>
        <dbReference type="EC" id="2.3.1.179"/>
    </reaction>
</comment>
<keyword evidence="5 14" id="KW-0444">Lipid biosynthesis</keyword>
<dbReference type="Pfam" id="PF02801">
    <property type="entry name" value="Ketoacyl-synt_C"/>
    <property type="match status" value="1"/>
</dbReference>
<gene>
    <name evidence="17" type="ORF">AB0K40_35940</name>
</gene>
<proteinExistence type="inferred from homology"/>
<evidence type="ECO:0000256" key="13">
    <source>
        <dbReference type="ARBA" id="ARBA00047659"/>
    </source>
</evidence>
<dbReference type="InterPro" id="IPR016039">
    <property type="entry name" value="Thiolase-like"/>
</dbReference>
<dbReference type="InterPro" id="IPR014030">
    <property type="entry name" value="Ketoacyl_synth_N"/>
</dbReference>
<comment type="pathway">
    <text evidence="1 14">Lipid metabolism; fatty acid biosynthesis.</text>
</comment>
<evidence type="ECO:0000256" key="7">
    <source>
        <dbReference type="ARBA" id="ARBA00022832"/>
    </source>
</evidence>
<organism evidence="17 18">
    <name type="scientific">Nonomuraea bangladeshensis</name>
    <dbReference type="NCBI Taxonomy" id="404385"/>
    <lineage>
        <taxon>Bacteria</taxon>
        <taxon>Bacillati</taxon>
        <taxon>Actinomycetota</taxon>
        <taxon>Actinomycetes</taxon>
        <taxon>Streptosporangiales</taxon>
        <taxon>Streptosporangiaceae</taxon>
        <taxon>Nonomuraea</taxon>
    </lineage>
</organism>
<dbReference type="InterPro" id="IPR017568">
    <property type="entry name" value="3-oxoacyl-ACP_synth-2"/>
</dbReference>
<evidence type="ECO:0000256" key="5">
    <source>
        <dbReference type="ARBA" id="ARBA00022516"/>
    </source>
</evidence>
<evidence type="ECO:0000256" key="15">
    <source>
        <dbReference type="RuleBase" id="RU003694"/>
    </source>
</evidence>
<dbReference type="PANTHER" id="PTHR11712">
    <property type="entry name" value="POLYKETIDE SYNTHASE-RELATED"/>
    <property type="match status" value="1"/>
</dbReference>
<dbReference type="PIRSF" id="PIRSF000447">
    <property type="entry name" value="KAS_II"/>
    <property type="match status" value="1"/>
</dbReference>
<evidence type="ECO:0000256" key="6">
    <source>
        <dbReference type="ARBA" id="ARBA00022679"/>
    </source>
</evidence>
<dbReference type="RefSeq" id="WP_364458592.1">
    <property type="nucleotide sequence ID" value="NZ_JBFARM010000012.1"/>
</dbReference>
<keyword evidence="7" id="KW-0276">Fatty acid metabolism</keyword>
<keyword evidence="9 14" id="KW-0275">Fatty acid biosynthesis</keyword>
<dbReference type="InterPro" id="IPR020841">
    <property type="entry name" value="PKS_Beta-ketoAc_synthase_dom"/>
</dbReference>
<name>A0ABV3HEH7_9ACTN</name>
<dbReference type="Gene3D" id="3.40.47.10">
    <property type="match status" value="2"/>
</dbReference>
<keyword evidence="8" id="KW-0443">Lipid metabolism</keyword>
<evidence type="ECO:0000256" key="12">
    <source>
        <dbReference type="ARBA" id="ARBA00047318"/>
    </source>
</evidence>
<evidence type="ECO:0000256" key="4">
    <source>
        <dbReference type="ARBA" id="ARBA00014657"/>
    </source>
</evidence>
<dbReference type="SUPFAM" id="SSF53901">
    <property type="entry name" value="Thiolase-like"/>
    <property type="match status" value="2"/>
</dbReference>
<comment type="function">
    <text evidence="11 14">Involved in the type II fatty acid elongation cycle. Catalyzes the elongation of a wide range of acyl-ACP by the addition of two carbons from malonyl-ACP to an acyl acceptor. Can efficiently catalyze the conversion of palmitoleoyl-ACP (cis-hexadec-9-enoyl-ACP) to cis-vaccenoyl-ACP (cis-octadec-11-enoyl-ACP), an essential step in the thermal regulation of fatty acid composition.</text>
</comment>
<dbReference type="CDD" id="cd00834">
    <property type="entry name" value="KAS_I_II"/>
    <property type="match status" value="1"/>
</dbReference>
<dbReference type="Proteomes" id="UP001552427">
    <property type="component" value="Unassembled WGS sequence"/>
</dbReference>
<dbReference type="SMART" id="SM00825">
    <property type="entry name" value="PKS_KS"/>
    <property type="match status" value="1"/>
</dbReference>
<evidence type="ECO:0000256" key="2">
    <source>
        <dbReference type="ARBA" id="ARBA00008467"/>
    </source>
</evidence>
<dbReference type="InterPro" id="IPR018201">
    <property type="entry name" value="Ketoacyl_synth_AS"/>
</dbReference>
<evidence type="ECO:0000256" key="1">
    <source>
        <dbReference type="ARBA" id="ARBA00005194"/>
    </source>
</evidence>
<dbReference type="InterPro" id="IPR014031">
    <property type="entry name" value="Ketoacyl_synth_C"/>
</dbReference>
<dbReference type="PROSITE" id="PS52004">
    <property type="entry name" value="KS3_2"/>
    <property type="match status" value="1"/>
</dbReference>
<evidence type="ECO:0000259" key="16">
    <source>
        <dbReference type="PROSITE" id="PS52004"/>
    </source>
</evidence>
<evidence type="ECO:0000256" key="3">
    <source>
        <dbReference type="ARBA" id="ARBA00012356"/>
    </source>
</evidence>
<evidence type="ECO:0000256" key="14">
    <source>
        <dbReference type="PIRNR" id="PIRNR000447"/>
    </source>
</evidence>
<dbReference type="EC" id="2.3.1.179" evidence="3 14"/>
<comment type="caution">
    <text evidence="17">The sequence shown here is derived from an EMBL/GenBank/DDBJ whole genome shotgun (WGS) entry which is preliminary data.</text>
</comment>
<dbReference type="NCBIfam" id="NF005589">
    <property type="entry name" value="PRK07314.1"/>
    <property type="match status" value="1"/>
</dbReference>
<feature type="domain" description="Ketosynthase family 3 (KS3)" evidence="16">
    <location>
        <begin position="14"/>
        <end position="421"/>
    </location>
</feature>
<keyword evidence="10 14" id="KW-0012">Acyltransferase</keyword>
<dbReference type="InterPro" id="IPR000794">
    <property type="entry name" value="Beta-ketoacyl_synthase"/>
</dbReference>
<dbReference type="PANTHER" id="PTHR11712:SF336">
    <property type="entry name" value="3-OXOACYL-[ACYL-CARRIER-PROTEIN] SYNTHASE, MITOCHONDRIAL"/>
    <property type="match status" value="1"/>
</dbReference>
<evidence type="ECO:0000256" key="8">
    <source>
        <dbReference type="ARBA" id="ARBA00023098"/>
    </source>
</evidence>
<evidence type="ECO:0000256" key="9">
    <source>
        <dbReference type="ARBA" id="ARBA00023160"/>
    </source>
</evidence>
<evidence type="ECO:0000313" key="17">
    <source>
        <dbReference type="EMBL" id="MEV4290931.1"/>
    </source>
</evidence>
<evidence type="ECO:0000313" key="18">
    <source>
        <dbReference type="Proteomes" id="UP001552427"/>
    </source>
</evidence>
<protein>
    <recommendedName>
        <fullName evidence="4 14">3-oxoacyl-[acyl-carrier-protein] synthase 2</fullName>
        <ecNumber evidence="3 14">2.3.1.179</ecNumber>
    </recommendedName>
</protein>
<dbReference type="Pfam" id="PF00109">
    <property type="entry name" value="ketoacyl-synt"/>
    <property type="match status" value="1"/>
</dbReference>
<evidence type="ECO:0000256" key="11">
    <source>
        <dbReference type="ARBA" id="ARBA00024006"/>
    </source>
</evidence>
<reference evidence="17 18" key="1">
    <citation type="submission" date="2024-06" db="EMBL/GenBank/DDBJ databases">
        <title>The Natural Products Discovery Center: Release of the First 8490 Sequenced Strains for Exploring Actinobacteria Biosynthetic Diversity.</title>
        <authorList>
            <person name="Kalkreuter E."/>
            <person name="Kautsar S.A."/>
            <person name="Yang D."/>
            <person name="Bader C.D."/>
            <person name="Teijaro C.N."/>
            <person name="Fluegel L."/>
            <person name="Davis C.M."/>
            <person name="Simpson J.R."/>
            <person name="Lauterbach L."/>
            <person name="Steele A.D."/>
            <person name="Gui C."/>
            <person name="Meng S."/>
            <person name="Li G."/>
            <person name="Viehrig K."/>
            <person name="Ye F."/>
            <person name="Su P."/>
            <person name="Kiefer A.F."/>
            <person name="Nichols A."/>
            <person name="Cepeda A.J."/>
            <person name="Yan W."/>
            <person name="Fan B."/>
            <person name="Jiang Y."/>
            <person name="Adhikari A."/>
            <person name="Zheng C.-J."/>
            <person name="Schuster L."/>
            <person name="Cowan T.M."/>
            <person name="Smanski M.J."/>
            <person name="Chevrette M.G."/>
            <person name="De Carvalho L.P.S."/>
            <person name="Shen B."/>
        </authorList>
    </citation>
    <scope>NUCLEOTIDE SEQUENCE [LARGE SCALE GENOMIC DNA]</scope>
    <source>
        <strain evidence="17 18">NPDC049574</strain>
    </source>
</reference>
<dbReference type="GO" id="GO:0016746">
    <property type="term" value="F:acyltransferase activity"/>
    <property type="evidence" value="ECO:0007669"/>
    <property type="project" value="UniProtKB-KW"/>
</dbReference>
<dbReference type="PROSITE" id="PS00606">
    <property type="entry name" value="KS3_1"/>
    <property type="match status" value="1"/>
</dbReference>
<keyword evidence="6 14" id="KW-0808">Transferase</keyword>
<dbReference type="EMBL" id="JBFARM010000012">
    <property type="protein sequence ID" value="MEV4290931.1"/>
    <property type="molecule type" value="Genomic_DNA"/>
</dbReference>
<evidence type="ECO:0000256" key="10">
    <source>
        <dbReference type="ARBA" id="ARBA00023315"/>
    </source>
</evidence>
<keyword evidence="18" id="KW-1185">Reference proteome</keyword>
<comment type="similarity">
    <text evidence="2 14 15">Belongs to the thiolase-like superfamily. Beta-ketoacyl-ACP synthases family.</text>
</comment>
<accession>A0ABV3HEH7</accession>
<sequence length="424" mass="43235">MSPATGGGAAARPRARVAVTGLGVRTPAGAHPKELWDALLAGRSTARRITSFDTEGLGATFACEVTGLDVEGYLTPKQASRLDRVAQLAVCAAGDAMDDAVDDAGPVRTPPERQAVVTGSGFGGALTYEAGLLSGRHAGRGNPGPLHVPMVMHNAMAAAISIRHRILGPSLSVATACASGAHAIAEAARLVRDGTADLVIAGGAEASITPSVLLAFERCRALSLRNDAPERASRPFDRDRDGFVLAEGAAFVVLENLEHALARDAHIYGELSGLGFSSDAHHITAPPEQGDGAARCMRAALADAGLTPGEIAHVNAHGSSTPLNDLAEARAINQVFGTVRVPVTSTKGVTGHAIGAAGAIEAVAAVLALNERAVPPTANLSVLDPQCDLDVVTETRPMPAAPVMSNSFGFGGHNATLIFSPVPS</sequence>